<evidence type="ECO:0000256" key="5">
    <source>
        <dbReference type="ARBA" id="ARBA00023136"/>
    </source>
</evidence>
<dbReference type="EMBL" id="DWYG01000190">
    <property type="protein sequence ID" value="HJB43072.1"/>
    <property type="molecule type" value="Genomic_DNA"/>
</dbReference>
<protein>
    <submittedName>
        <fullName evidence="7">YitT family protein</fullName>
    </submittedName>
</protein>
<dbReference type="Proteomes" id="UP000886803">
    <property type="component" value="Unassembled WGS sequence"/>
</dbReference>
<keyword evidence="3 6" id="KW-0812">Transmembrane</keyword>
<dbReference type="GO" id="GO:0005886">
    <property type="term" value="C:plasma membrane"/>
    <property type="evidence" value="ECO:0007669"/>
    <property type="project" value="UniProtKB-SubCell"/>
</dbReference>
<comment type="subcellular location">
    <subcellularLocation>
        <location evidence="1">Cell membrane</location>
        <topology evidence="1">Multi-pass membrane protein</topology>
    </subcellularLocation>
</comment>
<feature type="transmembrane region" description="Helical" evidence="6">
    <location>
        <begin position="102"/>
        <end position="123"/>
    </location>
</feature>
<dbReference type="Pfam" id="PF02588">
    <property type="entry name" value="YitT_membrane"/>
    <property type="match status" value="1"/>
</dbReference>
<evidence type="ECO:0000256" key="3">
    <source>
        <dbReference type="ARBA" id="ARBA00022692"/>
    </source>
</evidence>
<keyword evidence="5 6" id="KW-0472">Membrane</keyword>
<dbReference type="InterPro" id="IPR051461">
    <property type="entry name" value="UPF0750_membrane"/>
</dbReference>
<evidence type="ECO:0000256" key="6">
    <source>
        <dbReference type="SAM" id="Phobius"/>
    </source>
</evidence>
<evidence type="ECO:0000256" key="2">
    <source>
        <dbReference type="ARBA" id="ARBA00022475"/>
    </source>
</evidence>
<evidence type="ECO:0000256" key="4">
    <source>
        <dbReference type="ARBA" id="ARBA00022989"/>
    </source>
</evidence>
<feature type="transmembrane region" description="Helical" evidence="6">
    <location>
        <begin position="72"/>
        <end position="90"/>
    </location>
</feature>
<reference evidence="7" key="1">
    <citation type="journal article" date="2021" name="PeerJ">
        <title>Extensive microbial diversity within the chicken gut microbiome revealed by metagenomics and culture.</title>
        <authorList>
            <person name="Gilroy R."/>
            <person name="Ravi A."/>
            <person name="Getino M."/>
            <person name="Pursley I."/>
            <person name="Horton D.L."/>
            <person name="Alikhan N.F."/>
            <person name="Baker D."/>
            <person name="Gharbi K."/>
            <person name="Hall N."/>
            <person name="Watson M."/>
            <person name="Adriaenssens E.M."/>
            <person name="Foster-Nyarko E."/>
            <person name="Jarju S."/>
            <person name="Secka A."/>
            <person name="Antonio M."/>
            <person name="Oren A."/>
            <person name="Chaudhuri R.R."/>
            <person name="La Ragione R."/>
            <person name="Hildebrand F."/>
            <person name="Pallen M.J."/>
        </authorList>
    </citation>
    <scope>NUCLEOTIDE SEQUENCE</scope>
    <source>
        <strain evidence="7">ChiBcec8-13705</strain>
    </source>
</reference>
<proteinExistence type="predicted"/>
<dbReference type="PANTHER" id="PTHR33545:SF10">
    <property type="entry name" value="UPF0750 MEMBRANE PROTEIN YPJC"/>
    <property type="match status" value="1"/>
</dbReference>
<organism evidence="7 8">
    <name type="scientific">Candidatus Gemmiger avicola</name>
    <dbReference type="NCBI Taxonomy" id="2838605"/>
    <lineage>
        <taxon>Bacteria</taxon>
        <taxon>Bacillati</taxon>
        <taxon>Bacillota</taxon>
        <taxon>Clostridia</taxon>
        <taxon>Eubacteriales</taxon>
        <taxon>Gemmiger</taxon>
    </lineage>
</organism>
<keyword evidence="2" id="KW-1003">Cell membrane</keyword>
<accession>A0A9D2M872</accession>
<evidence type="ECO:0000256" key="1">
    <source>
        <dbReference type="ARBA" id="ARBA00004651"/>
    </source>
</evidence>
<feature type="transmembrane region" description="Helical" evidence="6">
    <location>
        <begin position="45"/>
        <end position="65"/>
    </location>
</feature>
<evidence type="ECO:0000313" key="7">
    <source>
        <dbReference type="EMBL" id="HJB43072.1"/>
    </source>
</evidence>
<name>A0A9D2M872_9FIRM</name>
<gene>
    <name evidence="7" type="ORF">H9945_11315</name>
</gene>
<dbReference type="InterPro" id="IPR003740">
    <property type="entry name" value="YitT"/>
</dbReference>
<dbReference type="AlphaFoldDB" id="A0A9D2M872"/>
<evidence type="ECO:0000313" key="8">
    <source>
        <dbReference type="Proteomes" id="UP000886803"/>
    </source>
</evidence>
<keyword evidence="4 6" id="KW-1133">Transmembrane helix</keyword>
<feature type="transmembrane region" description="Helical" evidence="6">
    <location>
        <begin position="151"/>
        <end position="173"/>
    </location>
</feature>
<comment type="caution">
    <text evidence="7">The sequence shown here is derived from an EMBL/GenBank/DDBJ whole genome shotgun (WGS) entry which is preliminary data.</text>
</comment>
<sequence>MTPRRLGLMMLGAAILTFGICNIHRRTGITEGGVLGLLLFVNHWTGLPASIVSPVLDLACYAMAWRVLGAGFLRRSLLSTAMIALWYKVWESLPPLLPDWSGAPLTAAVAGAVCVGVGVGLIVRQGGSSGGDDALALVIARRTGWRLARSYLITDLTVLALSLSYIPALRIAFSLITVTISSFLIDKISASAQET</sequence>
<dbReference type="PANTHER" id="PTHR33545">
    <property type="entry name" value="UPF0750 MEMBRANE PROTEIN YITT-RELATED"/>
    <property type="match status" value="1"/>
</dbReference>
<reference evidence="7" key="2">
    <citation type="submission" date="2021-04" db="EMBL/GenBank/DDBJ databases">
        <authorList>
            <person name="Gilroy R."/>
        </authorList>
    </citation>
    <scope>NUCLEOTIDE SEQUENCE</scope>
    <source>
        <strain evidence="7">ChiBcec8-13705</strain>
    </source>
</reference>